<evidence type="ECO:0000256" key="1">
    <source>
        <dbReference type="ARBA" id="ARBA00004651"/>
    </source>
</evidence>
<proteinExistence type="inferred from homology"/>
<organism evidence="12 13">
    <name type="scientific">Tumebacillus amylolyticus</name>
    <dbReference type="NCBI Taxonomy" id="2801339"/>
    <lineage>
        <taxon>Bacteria</taxon>
        <taxon>Bacillati</taxon>
        <taxon>Bacillota</taxon>
        <taxon>Bacilli</taxon>
        <taxon>Bacillales</taxon>
        <taxon>Alicyclobacillaceae</taxon>
        <taxon>Tumebacillus</taxon>
    </lineage>
</organism>
<evidence type="ECO:0000256" key="3">
    <source>
        <dbReference type="ARBA" id="ARBA00022475"/>
    </source>
</evidence>
<sequence length="460" mass="50954">MKFLLLKYWKAVRKRIWLIGLLVVFAVATSYVFTTHFVTPQYRATTKLIVNLKPTENTDAFLSDVMAYPKMMKTYNEILKSYTVTSAVVSKLGLKMTPEALGASITITSVNESQIIAVQVTDSDEKRVALLADEVSYMFIDKVEQIMQSDNIFVLDKAQGRGVVKLKPNLNMNLLTAAVLAVLAGVGGLVLREYLDTRLKMREEVKSALGLVMVGEIGVWKTESRRFAWLRKLKFKSARNDPNRRVMENYNALYRNLVPLSILQEIKTLSMVSTVRHEGKSTVLTQFAVHLAQSGQRVLLIDGDIEHPALHVMLQVPNTVGLGDFLGGRMEWRDAVQGTRVPHLQLLSVGTMTQAGVKGLGGEAFERMLREARETYDLVLIDTTALGESLVPQVVAPQTDGVLFLVGSGTVHRDDAKLALDALTAVGANVLGTVLNNYDGKTEKSPFFLERVGNQVTLNK</sequence>
<dbReference type="GO" id="GO:0004715">
    <property type="term" value="F:non-membrane spanning protein tyrosine kinase activity"/>
    <property type="evidence" value="ECO:0007669"/>
    <property type="project" value="UniProtKB-EC"/>
</dbReference>
<keyword evidence="12" id="KW-0808">Transferase</keyword>
<dbReference type="RefSeq" id="WP_201631978.1">
    <property type="nucleotide sequence ID" value="NZ_JAEQNB010000001.1"/>
</dbReference>
<dbReference type="InterPro" id="IPR027417">
    <property type="entry name" value="P-loop_NTPase"/>
</dbReference>
<evidence type="ECO:0000256" key="4">
    <source>
        <dbReference type="ARBA" id="ARBA00022692"/>
    </source>
</evidence>
<feature type="domain" description="Polysaccharide chain length determinant N-terminal" evidence="11">
    <location>
        <begin position="5"/>
        <end position="92"/>
    </location>
</feature>
<dbReference type="InterPro" id="IPR003856">
    <property type="entry name" value="LPS_length_determ_N"/>
</dbReference>
<dbReference type="Pfam" id="PF02706">
    <property type="entry name" value="Wzz"/>
    <property type="match status" value="1"/>
</dbReference>
<dbReference type="Proteomes" id="UP000602284">
    <property type="component" value="Unassembled WGS sequence"/>
</dbReference>
<gene>
    <name evidence="12" type="ORF">JJB07_05555</name>
</gene>
<keyword evidence="5" id="KW-0547">Nucleotide-binding</keyword>
<feature type="domain" description="CobQ/CobB/MinD/ParA nucleotide binding" evidence="10">
    <location>
        <begin position="277"/>
        <end position="442"/>
    </location>
</feature>
<dbReference type="InterPro" id="IPR050445">
    <property type="entry name" value="Bact_polysacc_biosynth/exp"/>
</dbReference>
<keyword evidence="7 9" id="KW-1133">Transmembrane helix</keyword>
<feature type="transmembrane region" description="Helical" evidence="9">
    <location>
        <begin position="172"/>
        <end position="191"/>
    </location>
</feature>
<evidence type="ECO:0000256" key="6">
    <source>
        <dbReference type="ARBA" id="ARBA00022840"/>
    </source>
</evidence>
<dbReference type="NCBIfam" id="TIGR01007">
    <property type="entry name" value="eps_fam"/>
    <property type="match status" value="1"/>
</dbReference>
<keyword evidence="8 9" id="KW-0472">Membrane</keyword>
<dbReference type="EC" id="2.7.10.2" evidence="12"/>
<dbReference type="InterPro" id="IPR005702">
    <property type="entry name" value="Wzc-like_C"/>
</dbReference>
<evidence type="ECO:0000259" key="10">
    <source>
        <dbReference type="Pfam" id="PF01656"/>
    </source>
</evidence>
<dbReference type="Pfam" id="PF01656">
    <property type="entry name" value="CbiA"/>
    <property type="match status" value="1"/>
</dbReference>
<dbReference type="CDD" id="cd05387">
    <property type="entry name" value="BY-kinase"/>
    <property type="match status" value="1"/>
</dbReference>
<dbReference type="InterPro" id="IPR002586">
    <property type="entry name" value="CobQ/CobB/MinD/ParA_Nub-bd_dom"/>
</dbReference>
<evidence type="ECO:0000259" key="11">
    <source>
        <dbReference type="Pfam" id="PF02706"/>
    </source>
</evidence>
<dbReference type="EMBL" id="JAEQNB010000001">
    <property type="protein sequence ID" value="MBL0386115.1"/>
    <property type="molecule type" value="Genomic_DNA"/>
</dbReference>
<comment type="subcellular location">
    <subcellularLocation>
        <location evidence="1">Cell membrane</location>
        <topology evidence="1">Multi-pass membrane protein</topology>
    </subcellularLocation>
</comment>
<protein>
    <submittedName>
        <fullName evidence="12">Polysaccharide biosynthesis tyrosine autokinase</fullName>
        <ecNumber evidence="12">2.7.10.2</ecNumber>
    </submittedName>
</protein>
<comment type="caution">
    <text evidence="12">The sequence shown here is derived from an EMBL/GenBank/DDBJ whole genome shotgun (WGS) entry which is preliminary data.</text>
</comment>
<evidence type="ECO:0000256" key="5">
    <source>
        <dbReference type="ARBA" id="ARBA00022741"/>
    </source>
</evidence>
<dbReference type="SUPFAM" id="SSF52540">
    <property type="entry name" value="P-loop containing nucleoside triphosphate hydrolases"/>
    <property type="match status" value="1"/>
</dbReference>
<dbReference type="Gene3D" id="3.40.50.300">
    <property type="entry name" value="P-loop containing nucleotide triphosphate hydrolases"/>
    <property type="match status" value="1"/>
</dbReference>
<evidence type="ECO:0000256" key="7">
    <source>
        <dbReference type="ARBA" id="ARBA00022989"/>
    </source>
</evidence>
<keyword evidence="6" id="KW-0067">ATP-binding</keyword>
<evidence type="ECO:0000256" key="9">
    <source>
        <dbReference type="SAM" id="Phobius"/>
    </source>
</evidence>
<keyword evidence="4 9" id="KW-0812">Transmembrane</keyword>
<evidence type="ECO:0000256" key="2">
    <source>
        <dbReference type="ARBA" id="ARBA00006683"/>
    </source>
</evidence>
<reference evidence="12 13" key="1">
    <citation type="submission" date="2021-01" db="EMBL/GenBank/DDBJ databases">
        <title>Tumebacillus sp. strain ITR2 16S ribosomal RNA gene Genome sequencing and assembly.</title>
        <authorList>
            <person name="Kang M."/>
        </authorList>
    </citation>
    <scope>NUCLEOTIDE SEQUENCE [LARGE SCALE GENOMIC DNA]</scope>
    <source>
        <strain evidence="12 13">ITR2</strain>
    </source>
</reference>
<name>A0ABS1J7D4_9BACL</name>
<accession>A0ABS1J7D4</accession>
<dbReference type="PANTHER" id="PTHR32309">
    <property type="entry name" value="TYROSINE-PROTEIN KINASE"/>
    <property type="match status" value="1"/>
</dbReference>
<keyword evidence="3" id="KW-1003">Cell membrane</keyword>
<evidence type="ECO:0000313" key="12">
    <source>
        <dbReference type="EMBL" id="MBL0386115.1"/>
    </source>
</evidence>
<evidence type="ECO:0000313" key="13">
    <source>
        <dbReference type="Proteomes" id="UP000602284"/>
    </source>
</evidence>
<dbReference type="PANTHER" id="PTHR32309:SF13">
    <property type="entry name" value="FERRIC ENTEROBACTIN TRANSPORT PROTEIN FEPE"/>
    <property type="match status" value="1"/>
</dbReference>
<keyword evidence="13" id="KW-1185">Reference proteome</keyword>
<comment type="similarity">
    <text evidence="2">Belongs to the CpsC/CapA family.</text>
</comment>
<evidence type="ECO:0000256" key="8">
    <source>
        <dbReference type="ARBA" id="ARBA00023136"/>
    </source>
</evidence>